<dbReference type="CDD" id="cd17535">
    <property type="entry name" value="REC_NarL-like"/>
    <property type="match status" value="1"/>
</dbReference>
<dbReference type="InterPro" id="IPR058245">
    <property type="entry name" value="NreC/VraR/RcsB-like_REC"/>
</dbReference>
<reference evidence="8" key="1">
    <citation type="submission" date="2019-10" db="EMBL/GenBank/DDBJ databases">
        <title>Draft genome sequence of Panacibacter sp. KCS-6.</title>
        <authorList>
            <person name="Yim K.J."/>
        </authorList>
    </citation>
    <scope>NUCLEOTIDE SEQUENCE</scope>
    <source>
        <strain evidence="8">KCS-6</strain>
    </source>
</reference>
<dbReference type="InterPro" id="IPR011006">
    <property type="entry name" value="CheY-like_superfamily"/>
</dbReference>
<dbReference type="PANTHER" id="PTHR43214:SF24">
    <property type="entry name" value="TRANSCRIPTIONAL REGULATORY PROTEIN NARL-RELATED"/>
    <property type="match status" value="1"/>
</dbReference>
<dbReference type="GO" id="GO:0000160">
    <property type="term" value="P:phosphorelay signal transduction system"/>
    <property type="evidence" value="ECO:0007669"/>
    <property type="project" value="InterPro"/>
</dbReference>
<dbReference type="AlphaFoldDB" id="A0A8J8JUU3"/>
<evidence type="ECO:0000256" key="5">
    <source>
        <dbReference type="PROSITE-ProRule" id="PRU00169"/>
    </source>
</evidence>
<keyword evidence="1 5" id="KW-0597">Phosphoprotein</keyword>
<dbReference type="PROSITE" id="PS50043">
    <property type="entry name" value="HTH_LUXR_2"/>
    <property type="match status" value="1"/>
</dbReference>
<dbReference type="Pfam" id="PF00072">
    <property type="entry name" value="Response_reg"/>
    <property type="match status" value="1"/>
</dbReference>
<dbReference type="PANTHER" id="PTHR43214">
    <property type="entry name" value="TWO-COMPONENT RESPONSE REGULATOR"/>
    <property type="match status" value="1"/>
</dbReference>
<keyword evidence="2" id="KW-0805">Transcription regulation</keyword>
<dbReference type="SMART" id="SM00421">
    <property type="entry name" value="HTH_LUXR"/>
    <property type="match status" value="1"/>
</dbReference>
<dbReference type="EMBL" id="WHPF01000015">
    <property type="protein sequence ID" value="NNV57393.1"/>
    <property type="molecule type" value="Genomic_DNA"/>
</dbReference>
<dbReference type="InterPro" id="IPR000792">
    <property type="entry name" value="Tscrpt_reg_LuxR_C"/>
</dbReference>
<dbReference type="CDD" id="cd06170">
    <property type="entry name" value="LuxR_C_like"/>
    <property type="match status" value="1"/>
</dbReference>
<dbReference type="PROSITE" id="PS00622">
    <property type="entry name" value="HTH_LUXR_1"/>
    <property type="match status" value="1"/>
</dbReference>
<feature type="modified residue" description="4-aspartylphosphate" evidence="5">
    <location>
        <position position="55"/>
    </location>
</feature>
<evidence type="ECO:0000259" key="6">
    <source>
        <dbReference type="PROSITE" id="PS50043"/>
    </source>
</evidence>
<feature type="domain" description="HTH luxR-type" evidence="6">
    <location>
        <begin position="144"/>
        <end position="209"/>
    </location>
</feature>
<proteinExistence type="predicted"/>
<keyword evidence="4" id="KW-0804">Transcription</keyword>
<sequence length="211" mass="23846">MAIKVIVYDDNKDRRESLKILINIQSEMACTGIFKDCLNVWDDIVNTQPDVILMDIDMPDMSGIEGVKMIRKQYPDVKIIMQTVFDDTDKIFAAIEAGADGYFLKTTPTAKIIEGIKEVMEGGAPMTATVAKKVLAKCKEQPKNVKEVFELNEQERTILNHLVNGLSYKMIADTTDMTYTTVNMYIKRIYKKLQVHSATEAISKAIRNNIV</sequence>
<dbReference type="Gene3D" id="3.40.50.2300">
    <property type="match status" value="1"/>
</dbReference>
<protein>
    <submittedName>
        <fullName evidence="8">Response regulator</fullName>
    </submittedName>
</protein>
<gene>
    <name evidence="8" type="ORF">GD597_18115</name>
</gene>
<name>A0A8J8JUU3_9BACT</name>
<dbReference type="InterPro" id="IPR001789">
    <property type="entry name" value="Sig_transdc_resp-reg_receiver"/>
</dbReference>
<dbReference type="PRINTS" id="PR00038">
    <property type="entry name" value="HTHLUXR"/>
</dbReference>
<dbReference type="RefSeq" id="WP_171609343.1">
    <property type="nucleotide sequence ID" value="NZ_WHPF01000015.1"/>
</dbReference>
<evidence type="ECO:0000313" key="9">
    <source>
        <dbReference type="Proteomes" id="UP000598971"/>
    </source>
</evidence>
<dbReference type="InterPro" id="IPR039420">
    <property type="entry name" value="WalR-like"/>
</dbReference>
<keyword evidence="9" id="KW-1185">Reference proteome</keyword>
<evidence type="ECO:0000256" key="1">
    <source>
        <dbReference type="ARBA" id="ARBA00022553"/>
    </source>
</evidence>
<dbReference type="Proteomes" id="UP000598971">
    <property type="component" value="Unassembled WGS sequence"/>
</dbReference>
<keyword evidence="3" id="KW-0238">DNA-binding</keyword>
<evidence type="ECO:0000256" key="2">
    <source>
        <dbReference type="ARBA" id="ARBA00023015"/>
    </source>
</evidence>
<comment type="caution">
    <text evidence="8">The sequence shown here is derived from an EMBL/GenBank/DDBJ whole genome shotgun (WGS) entry which is preliminary data.</text>
</comment>
<dbReference type="GO" id="GO:0006355">
    <property type="term" value="P:regulation of DNA-templated transcription"/>
    <property type="evidence" value="ECO:0007669"/>
    <property type="project" value="InterPro"/>
</dbReference>
<dbReference type="PROSITE" id="PS50110">
    <property type="entry name" value="RESPONSE_REGULATORY"/>
    <property type="match status" value="1"/>
</dbReference>
<dbReference type="Pfam" id="PF00196">
    <property type="entry name" value="GerE"/>
    <property type="match status" value="1"/>
</dbReference>
<evidence type="ECO:0000313" key="8">
    <source>
        <dbReference type="EMBL" id="NNV57393.1"/>
    </source>
</evidence>
<dbReference type="SMART" id="SM00448">
    <property type="entry name" value="REC"/>
    <property type="match status" value="1"/>
</dbReference>
<dbReference type="SUPFAM" id="SSF46894">
    <property type="entry name" value="C-terminal effector domain of the bipartite response regulators"/>
    <property type="match status" value="1"/>
</dbReference>
<accession>A0A8J8JUU3</accession>
<feature type="domain" description="Response regulatory" evidence="7">
    <location>
        <begin position="4"/>
        <end position="120"/>
    </location>
</feature>
<evidence type="ECO:0000256" key="3">
    <source>
        <dbReference type="ARBA" id="ARBA00023125"/>
    </source>
</evidence>
<dbReference type="GO" id="GO:0003677">
    <property type="term" value="F:DNA binding"/>
    <property type="evidence" value="ECO:0007669"/>
    <property type="project" value="UniProtKB-KW"/>
</dbReference>
<evidence type="ECO:0000259" key="7">
    <source>
        <dbReference type="PROSITE" id="PS50110"/>
    </source>
</evidence>
<organism evidence="8 9">
    <name type="scientific">Limnovirga soli</name>
    <dbReference type="NCBI Taxonomy" id="2656915"/>
    <lineage>
        <taxon>Bacteria</taxon>
        <taxon>Pseudomonadati</taxon>
        <taxon>Bacteroidota</taxon>
        <taxon>Chitinophagia</taxon>
        <taxon>Chitinophagales</taxon>
        <taxon>Chitinophagaceae</taxon>
        <taxon>Limnovirga</taxon>
    </lineage>
</organism>
<dbReference type="InterPro" id="IPR016032">
    <property type="entry name" value="Sig_transdc_resp-reg_C-effctor"/>
</dbReference>
<dbReference type="SUPFAM" id="SSF52172">
    <property type="entry name" value="CheY-like"/>
    <property type="match status" value="1"/>
</dbReference>
<evidence type="ECO:0000256" key="4">
    <source>
        <dbReference type="ARBA" id="ARBA00023163"/>
    </source>
</evidence>